<protein>
    <recommendedName>
        <fullName evidence="4 5">Small ribosomal subunit protein bS21</fullName>
    </recommendedName>
</protein>
<keyword evidence="3 5" id="KW-0687">Ribonucleoprotein</keyword>
<dbReference type="GO" id="GO:0005840">
    <property type="term" value="C:ribosome"/>
    <property type="evidence" value="ECO:0007669"/>
    <property type="project" value="UniProtKB-KW"/>
</dbReference>
<feature type="compositionally biased region" description="Low complexity" evidence="7">
    <location>
        <begin position="54"/>
        <end position="63"/>
    </location>
</feature>
<gene>
    <name evidence="5 8" type="primary">rpsU</name>
    <name evidence="8" type="ORF">STSP2_01562</name>
</gene>
<keyword evidence="9" id="KW-1185">Reference proteome</keyword>
<keyword evidence="2 5" id="KW-0689">Ribosomal protein</keyword>
<dbReference type="STRING" id="1936003.STSP2_01562"/>
<sequence>MIKVRARAGESVQAMVKRFKKMCEKEGLIRDMKRNSYYEKPSEKNRRRRRKAQRMAQMGTRRR</sequence>
<evidence type="ECO:0000313" key="9">
    <source>
        <dbReference type="Proteomes" id="UP000189674"/>
    </source>
</evidence>
<dbReference type="PRINTS" id="PR00976">
    <property type="entry name" value="RIBOSOMALS21"/>
</dbReference>
<evidence type="ECO:0000256" key="6">
    <source>
        <dbReference type="RuleBase" id="RU000667"/>
    </source>
</evidence>
<proteinExistence type="inferred from homology"/>
<dbReference type="GO" id="GO:0006412">
    <property type="term" value="P:translation"/>
    <property type="evidence" value="ECO:0007669"/>
    <property type="project" value="UniProtKB-UniRule"/>
</dbReference>
<dbReference type="NCBIfam" id="TIGR00030">
    <property type="entry name" value="S21p"/>
    <property type="match status" value="1"/>
</dbReference>
<dbReference type="HAMAP" id="MF_00358">
    <property type="entry name" value="Ribosomal_bS21"/>
    <property type="match status" value="1"/>
</dbReference>
<evidence type="ECO:0000256" key="1">
    <source>
        <dbReference type="ARBA" id="ARBA00006640"/>
    </source>
</evidence>
<evidence type="ECO:0000256" key="2">
    <source>
        <dbReference type="ARBA" id="ARBA00022980"/>
    </source>
</evidence>
<dbReference type="Proteomes" id="UP000189674">
    <property type="component" value="Chromosome"/>
</dbReference>
<comment type="similarity">
    <text evidence="1 5 6">Belongs to the bacterial ribosomal protein bS21 family.</text>
</comment>
<dbReference type="InterPro" id="IPR038380">
    <property type="entry name" value="Ribosomal_bS21_sf"/>
</dbReference>
<evidence type="ECO:0000256" key="5">
    <source>
        <dbReference type="HAMAP-Rule" id="MF_00358"/>
    </source>
</evidence>
<dbReference type="KEGG" id="alus:STSP2_01562"/>
<dbReference type="OrthoDB" id="9799244at2"/>
<evidence type="ECO:0000256" key="4">
    <source>
        <dbReference type="ARBA" id="ARBA00035135"/>
    </source>
</evidence>
<evidence type="ECO:0000256" key="7">
    <source>
        <dbReference type="SAM" id="MobiDB-lite"/>
    </source>
</evidence>
<feature type="region of interest" description="Disordered" evidence="7">
    <location>
        <begin position="35"/>
        <end position="63"/>
    </location>
</feature>
<dbReference type="EMBL" id="CP019791">
    <property type="protein sequence ID" value="AQT68402.1"/>
    <property type="molecule type" value="Genomic_DNA"/>
</dbReference>
<dbReference type="InterPro" id="IPR001911">
    <property type="entry name" value="Ribosomal_bS21"/>
</dbReference>
<dbReference type="GO" id="GO:0003735">
    <property type="term" value="F:structural constituent of ribosome"/>
    <property type="evidence" value="ECO:0007669"/>
    <property type="project" value="InterPro"/>
</dbReference>
<evidence type="ECO:0000313" key="8">
    <source>
        <dbReference type="EMBL" id="AQT68402.1"/>
    </source>
</evidence>
<reference evidence="9" key="1">
    <citation type="submission" date="2017-02" db="EMBL/GenBank/DDBJ databases">
        <title>Comparative genomics and description of representatives of a novel lineage of planctomycetes thriving in anoxic sediments.</title>
        <authorList>
            <person name="Spring S."/>
            <person name="Bunk B."/>
            <person name="Sproer C."/>
        </authorList>
    </citation>
    <scope>NUCLEOTIDE SEQUENCE [LARGE SCALE GENOMIC DNA]</scope>
    <source>
        <strain evidence="9">ST-NAGAB-D1</strain>
    </source>
</reference>
<dbReference type="Pfam" id="PF01165">
    <property type="entry name" value="Ribosomal_S21"/>
    <property type="match status" value="1"/>
</dbReference>
<dbReference type="RefSeq" id="WP_146661368.1">
    <property type="nucleotide sequence ID" value="NZ_CP019791.1"/>
</dbReference>
<accession>A0A1U9NKE6</accession>
<dbReference type="AlphaFoldDB" id="A0A1U9NKE6"/>
<evidence type="ECO:0000256" key="3">
    <source>
        <dbReference type="ARBA" id="ARBA00023274"/>
    </source>
</evidence>
<name>A0A1U9NKE6_9BACT</name>
<organism evidence="8 9">
    <name type="scientific">Anaerohalosphaera lusitana</name>
    <dbReference type="NCBI Taxonomy" id="1936003"/>
    <lineage>
        <taxon>Bacteria</taxon>
        <taxon>Pseudomonadati</taxon>
        <taxon>Planctomycetota</taxon>
        <taxon>Phycisphaerae</taxon>
        <taxon>Sedimentisphaerales</taxon>
        <taxon>Anaerohalosphaeraceae</taxon>
        <taxon>Anaerohalosphaera</taxon>
    </lineage>
</organism>
<feature type="compositionally biased region" description="Basic and acidic residues" evidence="7">
    <location>
        <begin position="35"/>
        <end position="44"/>
    </location>
</feature>
<dbReference type="GO" id="GO:1990904">
    <property type="term" value="C:ribonucleoprotein complex"/>
    <property type="evidence" value="ECO:0007669"/>
    <property type="project" value="UniProtKB-KW"/>
</dbReference>
<dbReference type="Gene3D" id="1.20.5.1150">
    <property type="entry name" value="Ribosomal protein S8"/>
    <property type="match status" value="1"/>
</dbReference>